<evidence type="ECO:0000256" key="2">
    <source>
        <dbReference type="SAM" id="SignalP"/>
    </source>
</evidence>
<accession>A0A2S9H3S2</accession>
<keyword evidence="4" id="KW-1185">Reference proteome</keyword>
<gene>
    <name evidence="3" type="ORF">S2091_0620</name>
</gene>
<evidence type="ECO:0000313" key="4">
    <source>
        <dbReference type="Proteomes" id="UP000237839"/>
    </source>
</evidence>
<dbReference type="AlphaFoldDB" id="A0A2S9H3S2"/>
<sequence length="388" mass="44612">MPIFKYLTTLLVLFLSACSSINPPPGVTPIPIEQLAWQDAFFAYDPSLVTIHRQDLFYLNPALTAQINAVLARRMAMPARLNQLLTIVFGSTHTIFPYRAGHSTIASETWKNKYGDCISLTMLSYAVGKALQLPIEMQEVESATLFDRREQIDFINEHVNIIVNNSQQIELKEKTLGARDFVIDFEPEFAVFERGRSLTEDGIAARFYNNLASEYFANDQPRLAYAYFKAAIYIDPSYAESYSNLAQLYRSKDLLADAEKMLRYCLQINPNAEIAMTSLRDLLTQQNRTDEAQHYTDLLKQWQYKNPYHWLRLGIYQINHQQFSDAVDSLEHAAEITHGFEEVHANLALAYWHNKQEKKAREQLNILTKLNPNNARISVLNKMFNTPP</sequence>
<feature type="signal peptide" evidence="2">
    <location>
        <begin position="1"/>
        <end position="21"/>
    </location>
</feature>
<feature type="repeat" description="TPR" evidence="1">
    <location>
        <begin position="239"/>
        <end position="272"/>
    </location>
</feature>
<dbReference type="Proteomes" id="UP000237839">
    <property type="component" value="Unassembled WGS sequence"/>
</dbReference>
<dbReference type="OrthoDB" id="5801251at2"/>
<dbReference type="RefSeq" id="WP_105530333.1">
    <property type="nucleotide sequence ID" value="NZ_PUGF01000002.1"/>
</dbReference>
<dbReference type="PANTHER" id="PTHR44998">
    <property type="match status" value="1"/>
</dbReference>
<name>A0A2S9H3S2_9BURK</name>
<comment type="caution">
    <text evidence="3">The sequence shown here is derived from an EMBL/GenBank/DDBJ whole genome shotgun (WGS) entry which is preliminary data.</text>
</comment>
<dbReference type="InterPro" id="IPR011990">
    <property type="entry name" value="TPR-like_helical_dom_sf"/>
</dbReference>
<reference evidence="3 4" key="1">
    <citation type="submission" date="2018-02" db="EMBL/GenBank/DDBJ databases">
        <title>Solimicrobium silvestre gen. nov., sp. nov., isolated from alpine forest soil.</title>
        <authorList>
            <person name="Margesin R."/>
            <person name="Albuquerque L."/>
            <person name="Zhang D.-C."/>
            <person name="Froufe H.J.C."/>
            <person name="Severino R."/>
            <person name="Roxo I."/>
            <person name="Egas C."/>
            <person name="Da Costa M.S."/>
        </authorList>
    </citation>
    <scope>NUCLEOTIDE SEQUENCE [LARGE SCALE GENOMIC DNA]</scope>
    <source>
        <strain evidence="3 4">S20-91</strain>
    </source>
</reference>
<dbReference type="PANTHER" id="PTHR44998:SF1">
    <property type="entry name" value="UDP-N-ACETYLGLUCOSAMINE--PEPTIDE N-ACETYLGLUCOSAMINYLTRANSFERASE 110 KDA SUBUNIT"/>
    <property type="match status" value="1"/>
</dbReference>
<keyword evidence="1" id="KW-0802">TPR repeat</keyword>
<dbReference type="GO" id="GO:0006493">
    <property type="term" value="P:protein O-linked glycosylation"/>
    <property type="evidence" value="ECO:0007669"/>
    <property type="project" value="TreeGrafter"/>
</dbReference>
<dbReference type="PROSITE" id="PS50005">
    <property type="entry name" value="TPR"/>
    <property type="match status" value="2"/>
</dbReference>
<feature type="repeat" description="TPR" evidence="1">
    <location>
        <begin position="205"/>
        <end position="238"/>
    </location>
</feature>
<evidence type="ECO:0000256" key="1">
    <source>
        <dbReference type="PROSITE-ProRule" id="PRU00339"/>
    </source>
</evidence>
<evidence type="ECO:0000313" key="3">
    <source>
        <dbReference type="EMBL" id="PRC94617.1"/>
    </source>
</evidence>
<dbReference type="Pfam" id="PF13181">
    <property type="entry name" value="TPR_8"/>
    <property type="match status" value="3"/>
</dbReference>
<dbReference type="PROSITE" id="PS51257">
    <property type="entry name" value="PROKAR_LIPOPROTEIN"/>
    <property type="match status" value="1"/>
</dbReference>
<dbReference type="SMART" id="SM00028">
    <property type="entry name" value="TPR"/>
    <property type="match status" value="4"/>
</dbReference>
<dbReference type="GO" id="GO:0016757">
    <property type="term" value="F:glycosyltransferase activity"/>
    <property type="evidence" value="ECO:0007669"/>
    <property type="project" value="TreeGrafter"/>
</dbReference>
<proteinExistence type="predicted"/>
<dbReference type="EMBL" id="PUGF01000002">
    <property type="protein sequence ID" value="PRC94617.1"/>
    <property type="molecule type" value="Genomic_DNA"/>
</dbReference>
<dbReference type="SUPFAM" id="SSF48452">
    <property type="entry name" value="TPR-like"/>
    <property type="match status" value="1"/>
</dbReference>
<keyword evidence="2" id="KW-0732">Signal</keyword>
<dbReference type="Gene3D" id="1.25.40.10">
    <property type="entry name" value="Tetratricopeptide repeat domain"/>
    <property type="match status" value="2"/>
</dbReference>
<protein>
    <submittedName>
        <fullName evidence="3">TPR repeat</fullName>
    </submittedName>
</protein>
<organism evidence="3 4">
    <name type="scientific">Solimicrobium silvestre</name>
    <dbReference type="NCBI Taxonomy" id="2099400"/>
    <lineage>
        <taxon>Bacteria</taxon>
        <taxon>Pseudomonadati</taxon>
        <taxon>Pseudomonadota</taxon>
        <taxon>Betaproteobacteria</taxon>
        <taxon>Burkholderiales</taxon>
        <taxon>Oxalobacteraceae</taxon>
        <taxon>Solimicrobium</taxon>
    </lineage>
</organism>
<dbReference type="InterPro" id="IPR019734">
    <property type="entry name" value="TPR_rpt"/>
</dbReference>
<feature type="chain" id="PRO_5015711405" evidence="2">
    <location>
        <begin position="22"/>
        <end position="388"/>
    </location>
</feature>